<dbReference type="PANTHER" id="PTHR47506:SF1">
    <property type="entry name" value="HTH-TYPE TRANSCRIPTIONAL REGULATOR YJDC"/>
    <property type="match status" value="1"/>
</dbReference>
<dbReference type="Pfam" id="PF00440">
    <property type="entry name" value="TetR_N"/>
    <property type="match status" value="1"/>
</dbReference>
<keyword evidence="1" id="KW-0805">Transcription regulation</keyword>
<dbReference type="PANTHER" id="PTHR47506">
    <property type="entry name" value="TRANSCRIPTIONAL REGULATORY PROTEIN"/>
    <property type="match status" value="1"/>
</dbReference>
<comment type="caution">
    <text evidence="6">The sequence shown here is derived from an EMBL/GenBank/DDBJ whole genome shotgun (WGS) entry which is preliminary data.</text>
</comment>
<dbReference type="SUPFAM" id="SSF46689">
    <property type="entry name" value="Homeodomain-like"/>
    <property type="match status" value="1"/>
</dbReference>
<reference evidence="6 7" key="1">
    <citation type="submission" date="2020-08" db="EMBL/GenBank/DDBJ databases">
        <title>Sequencing the genomes of 1000 actinobacteria strains.</title>
        <authorList>
            <person name="Klenk H.-P."/>
        </authorList>
    </citation>
    <scope>NUCLEOTIDE SEQUENCE [LARGE SCALE GENOMIC DNA]</scope>
    <source>
        <strain evidence="6 7">DSM 20146</strain>
    </source>
</reference>
<keyword evidence="3" id="KW-0804">Transcription</keyword>
<evidence type="ECO:0000313" key="7">
    <source>
        <dbReference type="Proteomes" id="UP000538196"/>
    </source>
</evidence>
<organism evidence="6 7">
    <name type="scientific">Leifsonia aquatica</name>
    <name type="common">Corynebacterium aquaticum</name>
    <dbReference type="NCBI Taxonomy" id="144185"/>
    <lineage>
        <taxon>Bacteria</taxon>
        <taxon>Bacillati</taxon>
        <taxon>Actinomycetota</taxon>
        <taxon>Actinomycetes</taxon>
        <taxon>Micrococcales</taxon>
        <taxon>Microbacteriaceae</taxon>
        <taxon>Leifsonia</taxon>
    </lineage>
</organism>
<dbReference type="SUPFAM" id="SSF48498">
    <property type="entry name" value="Tetracyclin repressor-like, C-terminal domain"/>
    <property type="match status" value="1"/>
</dbReference>
<proteinExistence type="predicted"/>
<name>A0A7W4UY74_LEIAQ</name>
<dbReference type="RefSeq" id="WP_021762572.1">
    <property type="nucleotide sequence ID" value="NZ_JACHVP010000002.1"/>
</dbReference>
<dbReference type="GO" id="GO:0003677">
    <property type="term" value="F:DNA binding"/>
    <property type="evidence" value="ECO:0007669"/>
    <property type="project" value="UniProtKB-UniRule"/>
</dbReference>
<dbReference type="PRINTS" id="PR00455">
    <property type="entry name" value="HTHTETR"/>
</dbReference>
<dbReference type="Gene3D" id="1.10.10.60">
    <property type="entry name" value="Homeodomain-like"/>
    <property type="match status" value="1"/>
</dbReference>
<evidence type="ECO:0000256" key="2">
    <source>
        <dbReference type="ARBA" id="ARBA00023125"/>
    </source>
</evidence>
<gene>
    <name evidence="6" type="ORF">FHX33_002534</name>
</gene>
<keyword evidence="7" id="KW-1185">Reference proteome</keyword>
<feature type="DNA-binding region" description="H-T-H motif" evidence="4">
    <location>
        <begin position="29"/>
        <end position="48"/>
    </location>
</feature>
<dbReference type="PROSITE" id="PS50977">
    <property type="entry name" value="HTH_TETR_2"/>
    <property type="match status" value="1"/>
</dbReference>
<accession>A0A7W4UY74</accession>
<dbReference type="Gene3D" id="1.10.357.10">
    <property type="entry name" value="Tetracycline Repressor, domain 2"/>
    <property type="match status" value="1"/>
</dbReference>
<dbReference type="InterPro" id="IPR001647">
    <property type="entry name" value="HTH_TetR"/>
</dbReference>
<feature type="domain" description="HTH tetR-type" evidence="5">
    <location>
        <begin position="6"/>
        <end position="66"/>
    </location>
</feature>
<dbReference type="InterPro" id="IPR009057">
    <property type="entry name" value="Homeodomain-like_sf"/>
</dbReference>
<evidence type="ECO:0000256" key="3">
    <source>
        <dbReference type="ARBA" id="ARBA00023163"/>
    </source>
</evidence>
<evidence type="ECO:0000259" key="5">
    <source>
        <dbReference type="PROSITE" id="PS50977"/>
    </source>
</evidence>
<protein>
    <submittedName>
        <fullName evidence="6">AcrR family transcriptional regulator</fullName>
    </submittedName>
</protein>
<evidence type="ECO:0000256" key="1">
    <source>
        <dbReference type="ARBA" id="ARBA00023015"/>
    </source>
</evidence>
<evidence type="ECO:0000313" key="6">
    <source>
        <dbReference type="EMBL" id="MBB2967771.1"/>
    </source>
</evidence>
<evidence type="ECO:0000256" key="4">
    <source>
        <dbReference type="PROSITE-ProRule" id="PRU00335"/>
    </source>
</evidence>
<dbReference type="AlphaFoldDB" id="A0A7W4UY74"/>
<dbReference type="EMBL" id="JACHVP010000002">
    <property type="protein sequence ID" value="MBB2967771.1"/>
    <property type="molecule type" value="Genomic_DNA"/>
</dbReference>
<keyword evidence="2 4" id="KW-0238">DNA-binding</keyword>
<sequence length="186" mass="19858">MARRREFDEQTLLDAATDVFWSRGYAATALSDIASASGVGTSSIYAAYGSKWGLFLAAFERYCADRVAIVRAAVANGDGTRRDVAERMLAAIVDDCAGQPDRRGCLMLNSIGELAADHPDVTRISSETVDAMEAAVRERLPQDPSADSLAAHIVALSQGLIQLSRLGVSERRLRSTARAATEAIPA</sequence>
<dbReference type="InterPro" id="IPR036271">
    <property type="entry name" value="Tet_transcr_reg_TetR-rel_C_sf"/>
</dbReference>
<dbReference type="Proteomes" id="UP000538196">
    <property type="component" value="Unassembled WGS sequence"/>
</dbReference>